<dbReference type="Pfam" id="PF09678">
    <property type="entry name" value="Caa3_CtaG"/>
    <property type="match status" value="1"/>
</dbReference>
<accession>A0ABP4LPX6</accession>
<feature type="transmembrane region" description="Helical" evidence="6">
    <location>
        <begin position="575"/>
        <end position="600"/>
    </location>
</feature>
<feature type="transmembrane region" description="Helical" evidence="6">
    <location>
        <begin position="222"/>
        <end position="245"/>
    </location>
</feature>
<comment type="caution">
    <text evidence="8">The sequence shown here is derived from an EMBL/GenBank/DDBJ whole genome shotgun (WGS) entry which is preliminary data.</text>
</comment>
<keyword evidence="5 6" id="KW-0472">Membrane</keyword>
<evidence type="ECO:0000313" key="9">
    <source>
        <dbReference type="Proteomes" id="UP001500177"/>
    </source>
</evidence>
<evidence type="ECO:0000256" key="4">
    <source>
        <dbReference type="ARBA" id="ARBA00022989"/>
    </source>
</evidence>
<evidence type="ECO:0000256" key="5">
    <source>
        <dbReference type="ARBA" id="ARBA00023136"/>
    </source>
</evidence>
<feature type="transmembrane region" description="Helical" evidence="6">
    <location>
        <begin position="257"/>
        <end position="282"/>
    </location>
</feature>
<proteinExistence type="predicted"/>
<gene>
    <name evidence="8" type="ORF">GCM10009690_32740</name>
</gene>
<keyword evidence="9" id="KW-1185">Reference proteome</keyword>
<feature type="transmembrane region" description="Helical" evidence="6">
    <location>
        <begin position="294"/>
        <end position="314"/>
    </location>
</feature>
<reference evidence="9" key="1">
    <citation type="journal article" date="2019" name="Int. J. Syst. Evol. Microbiol.">
        <title>The Global Catalogue of Microorganisms (GCM) 10K type strain sequencing project: providing services to taxonomists for standard genome sequencing and annotation.</title>
        <authorList>
            <consortium name="The Broad Institute Genomics Platform"/>
            <consortium name="The Broad Institute Genome Sequencing Center for Infectious Disease"/>
            <person name="Wu L."/>
            <person name="Ma J."/>
        </authorList>
    </citation>
    <scope>NUCLEOTIDE SEQUENCE [LARGE SCALE GENOMIC DNA]</scope>
    <source>
        <strain evidence="9">JCM 13318</strain>
    </source>
</reference>
<feature type="transmembrane region" description="Helical" evidence="6">
    <location>
        <begin position="188"/>
        <end position="210"/>
    </location>
</feature>
<dbReference type="RefSeq" id="WP_245396059.1">
    <property type="nucleotide sequence ID" value="NZ_JABSSX010000015.1"/>
</dbReference>
<feature type="domain" description="Copper resistance protein D" evidence="7">
    <location>
        <begin position="257"/>
        <end position="353"/>
    </location>
</feature>
<dbReference type="PANTHER" id="PTHR34820:SF4">
    <property type="entry name" value="INNER MEMBRANE PROTEIN YEBZ"/>
    <property type="match status" value="1"/>
</dbReference>
<evidence type="ECO:0000256" key="1">
    <source>
        <dbReference type="ARBA" id="ARBA00004651"/>
    </source>
</evidence>
<dbReference type="PANTHER" id="PTHR34820">
    <property type="entry name" value="INNER MEMBRANE PROTEIN YEBZ"/>
    <property type="match status" value="1"/>
</dbReference>
<feature type="transmembrane region" description="Helical" evidence="6">
    <location>
        <begin position="111"/>
        <end position="135"/>
    </location>
</feature>
<feature type="transmembrane region" description="Helical" evidence="6">
    <location>
        <begin position="431"/>
        <end position="454"/>
    </location>
</feature>
<name>A0ABP4LPX6_9MICO</name>
<feature type="transmembrane region" description="Helical" evidence="6">
    <location>
        <begin position="335"/>
        <end position="354"/>
    </location>
</feature>
<feature type="transmembrane region" description="Helical" evidence="6">
    <location>
        <begin position="155"/>
        <end position="181"/>
    </location>
</feature>
<feature type="transmembrane region" description="Helical" evidence="6">
    <location>
        <begin position="541"/>
        <end position="563"/>
    </location>
</feature>
<feature type="transmembrane region" description="Helical" evidence="6">
    <location>
        <begin position="460"/>
        <end position="485"/>
    </location>
</feature>
<evidence type="ECO:0000256" key="3">
    <source>
        <dbReference type="ARBA" id="ARBA00022692"/>
    </source>
</evidence>
<protein>
    <submittedName>
        <fullName evidence="8">Cytochrome c oxidase assembly protein</fullName>
    </submittedName>
</protein>
<feature type="transmembrane region" description="Helical" evidence="6">
    <location>
        <begin position="25"/>
        <end position="45"/>
    </location>
</feature>
<keyword evidence="4 6" id="KW-1133">Transmembrane helix</keyword>
<evidence type="ECO:0000313" key="8">
    <source>
        <dbReference type="EMBL" id="GAA1527169.1"/>
    </source>
</evidence>
<feature type="transmembrane region" description="Helical" evidence="6">
    <location>
        <begin position="394"/>
        <end position="411"/>
    </location>
</feature>
<dbReference type="InterPro" id="IPR008457">
    <property type="entry name" value="Cu-R_CopD_dom"/>
</dbReference>
<dbReference type="InterPro" id="IPR032694">
    <property type="entry name" value="CopC/D"/>
</dbReference>
<sequence length="666" mass="71267">MIGEVTLMNSATPGRPVMSGRWQSLVWLLATLAVSVAAVIASAAFSGAAAEREALDPGAFVRWALPIALTVHHLVLGVVVGCLIFAATLVPSKGTDTAEEDSAAHPAFTRVRTVAVAASFVWLGSVVVVTVLTYANLVGQPVSGSAAFLSQLTYFLTDLIVGQAWGAITVIAFFVCNLAFFFRSTTGLACTALLALTAIVPISLIGHAAGSDDHYAGVGALAVHWLGVLVWVGGVAALAVTIPVLATMGTTLVTKSVIARFSALAGVAFFLVLGSGVINAALRLGEWDGLLSRYGQLIVIKFSATLLLGAIGFTHRRWSITQVGSRSGTLLAWRLVIVEVLIMGAVIGVTAALGRTAPPVPLELEPAITPAEVLTGYPVPPSLTWYRWLSEWRWDWLCLAFILTAAAVYLLGVRRTRITGERWPRKRTVSWFTGIVLLVYVTCGAPTIYGMVLISAHTVMLLAIAVLIPLLLAFGSPLDLLRLGVPRRTDGSRGPREWIEARTPIVSSVVRNPLFSGAVLVLSLTLLYYTSLLRLSLEFWIAHQVTNLYFLIIGFWFMATVMRTRVKPRTRLRQILTIAGVAGIFLLWANMLAFGVSPVLEVDWFSSLDRTWGPAIAVDQQHAGTAVLLIGVAPLAVVLARFISYKSSSTSTGATDTSRSLPDAFL</sequence>
<evidence type="ECO:0000256" key="6">
    <source>
        <dbReference type="SAM" id="Phobius"/>
    </source>
</evidence>
<feature type="transmembrane region" description="Helical" evidence="6">
    <location>
        <begin position="505"/>
        <end position="529"/>
    </location>
</feature>
<dbReference type="Proteomes" id="UP001500177">
    <property type="component" value="Unassembled WGS sequence"/>
</dbReference>
<evidence type="ECO:0000259" key="7">
    <source>
        <dbReference type="Pfam" id="PF05425"/>
    </source>
</evidence>
<dbReference type="Pfam" id="PF05425">
    <property type="entry name" value="CopD"/>
    <property type="match status" value="1"/>
</dbReference>
<feature type="transmembrane region" description="Helical" evidence="6">
    <location>
        <begin position="620"/>
        <end position="643"/>
    </location>
</feature>
<organism evidence="8 9">
    <name type="scientific">Brevibacterium permense</name>
    <dbReference type="NCBI Taxonomy" id="234834"/>
    <lineage>
        <taxon>Bacteria</taxon>
        <taxon>Bacillati</taxon>
        <taxon>Actinomycetota</taxon>
        <taxon>Actinomycetes</taxon>
        <taxon>Micrococcales</taxon>
        <taxon>Brevibacteriaceae</taxon>
        <taxon>Brevibacterium</taxon>
    </lineage>
</organism>
<evidence type="ECO:0000256" key="2">
    <source>
        <dbReference type="ARBA" id="ARBA00022475"/>
    </source>
</evidence>
<keyword evidence="3 6" id="KW-0812">Transmembrane</keyword>
<dbReference type="EMBL" id="BAAALX010000035">
    <property type="protein sequence ID" value="GAA1527169.1"/>
    <property type="molecule type" value="Genomic_DNA"/>
</dbReference>
<keyword evidence="2" id="KW-1003">Cell membrane</keyword>
<comment type="subcellular location">
    <subcellularLocation>
        <location evidence="1">Cell membrane</location>
        <topology evidence="1">Multi-pass membrane protein</topology>
    </subcellularLocation>
</comment>
<feature type="transmembrane region" description="Helical" evidence="6">
    <location>
        <begin position="65"/>
        <end position="90"/>
    </location>
</feature>
<dbReference type="InterPro" id="IPR019108">
    <property type="entry name" value="Caa3_assmbl_CtaG-rel"/>
</dbReference>